<name>A0A193GFM9_9BORD</name>
<dbReference type="OrthoDB" id="8913873at2"/>
<dbReference type="KEGG" id="bfz:BAU07_17190"/>
<evidence type="ECO:0000313" key="3">
    <source>
        <dbReference type="Proteomes" id="UP000091926"/>
    </source>
</evidence>
<feature type="region of interest" description="Disordered" evidence="1">
    <location>
        <begin position="80"/>
        <end position="102"/>
    </location>
</feature>
<evidence type="ECO:0000313" key="2">
    <source>
        <dbReference type="EMBL" id="ANN78615.1"/>
    </source>
</evidence>
<protein>
    <recommendedName>
        <fullName evidence="4">DUF3892 domain-containing protein</fullName>
    </recommendedName>
</protein>
<evidence type="ECO:0008006" key="4">
    <source>
        <dbReference type="Google" id="ProtNLM"/>
    </source>
</evidence>
<gene>
    <name evidence="2" type="ORF">BAU07_17190</name>
</gene>
<dbReference type="EMBL" id="CP016172">
    <property type="protein sequence ID" value="ANN78615.1"/>
    <property type="molecule type" value="Genomic_DNA"/>
</dbReference>
<proteinExistence type="predicted"/>
<feature type="compositionally biased region" description="Basic and acidic residues" evidence="1">
    <location>
        <begin position="91"/>
        <end position="102"/>
    </location>
</feature>
<dbReference type="RefSeq" id="WP_066659961.1">
    <property type="nucleotide sequence ID" value="NZ_CBCSCL010000004.1"/>
</dbReference>
<keyword evidence="3" id="KW-1185">Reference proteome</keyword>
<dbReference type="Proteomes" id="UP000091926">
    <property type="component" value="Chromosome"/>
</dbReference>
<sequence>MAVYVIIAARRDKTSGRITHLRMGEADPAIPGWKSRPHEAPVTAALKAIHGGDSVVTSFDVDGVAVVGKEARVRVYDDGTEDLESVSSGDPELKGVEDLPEF</sequence>
<reference evidence="2 3" key="1">
    <citation type="submission" date="2016-06" db="EMBL/GenBank/DDBJ databases">
        <title>Complete genome sequences of Bordetella bronchialis and Bordetella flabilis.</title>
        <authorList>
            <person name="LiPuma J.J."/>
            <person name="Spilker T."/>
        </authorList>
    </citation>
    <scope>NUCLEOTIDE SEQUENCE [LARGE SCALE GENOMIC DNA]</scope>
    <source>
        <strain evidence="2 3">AU10664</strain>
    </source>
</reference>
<dbReference type="AlphaFoldDB" id="A0A193GFM9"/>
<organism evidence="2 3">
    <name type="scientific">Bordetella flabilis</name>
    <dbReference type="NCBI Taxonomy" id="463014"/>
    <lineage>
        <taxon>Bacteria</taxon>
        <taxon>Pseudomonadati</taxon>
        <taxon>Pseudomonadota</taxon>
        <taxon>Betaproteobacteria</taxon>
        <taxon>Burkholderiales</taxon>
        <taxon>Alcaligenaceae</taxon>
        <taxon>Bordetella</taxon>
    </lineage>
</organism>
<evidence type="ECO:0000256" key="1">
    <source>
        <dbReference type="SAM" id="MobiDB-lite"/>
    </source>
</evidence>
<accession>A0A193GFM9</accession>